<dbReference type="AlphaFoldDB" id="A0A8R7PV14"/>
<evidence type="ECO:0000313" key="3">
    <source>
        <dbReference type="Proteomes" id="UP000015106"/>
    </source>
</evidence>
<organism evidence="2 3">
    <name type="scientific">Triticum urartu</name>
    <name type="common">Red wild einkorn</name>
    <name type="synonym">Crithodium urartu</name>
    <dbReference type="NCBI Taxonomy" id="4572"/>
    <lineage>
        <taxon>Eukaryota</taxon>
        <taxon>Viridiplantae</taxon>
        <taxon>Streptophyta</taxon>
        <taxon>Embryophyta</taxon>
        <taxon>Tracheophyta</taxon>
        <taxon>Spermatophyta</taxon>
        <taxon>Magnoliopsida</taxon>
        <taxon>Liliopsida</taxon>
        <taxon>Poales</taxon>
        <taxon>Poaceae</taxon>
        <taxon>BOP clade</taxon>
        <taxon>Pooideae</taxon>
        <taxon>Triticodae</taxon>
        <taxon>Triticeae</taxon>
        <taxon>Triticinae</taxon>
        <taxon>Triticum</taxon>
    </lineage>
</organism>
<reference evidence="2" key="3">
    <citation type="submission" date="2022-06" db="UniProtKB">
        <authorList>
            <consortium name="EnsemblPlants"/>
        </authorList>
    </citation>
    <scope>IDENTIFICATION</scope>
</reference>
<dbReference type="Gramene" id="TuG1812G0300003386.01.T01">
    <property type="protein sequence ID" value="TuG1812G0300003386.01.T01.cds311198"/>
    <property type="gene ID" value="TuG1812G0300003386.01"/>
</dbReference>
<evidence type="ECO:0000256" key="1">
    <source>
        <dbReference type="SAM" id="Phobius"/>
    </source>
</evidence>
<sequence length="93" mass="10130">MDASCKTNLCRVEKKAHQLGPGWMAIVSLVLGVRQGPVRRPGMAVSGRGGGPWWLGVACGPWITFCFFIFPMNPIITLPTRSPRESTSNPMDS</sequence>
<reference evidence="3" key="1">
    <citation type="journal article" date="2013" name="Nature">
        <title>Draft genome of the wheat A-genome progenitor Triticum urartu.</title>
        <authorList>
            <person name="Ling H.Q."/>
            <person name="Zhao S."/>
            <person name="Liu D."/>
            <person name="Wang J."/>
            <person name="Sun H."/>
            <person name="Zhang C."/>
            <person name="Fan H."/>
            <person name="Li D."/>
            <person name="Dong L."/>
            <person name="Tao Y."/>
            <person name="Gao C."/>
            <person name="Wu H."/>
            <person name="Li Y."/>
            <person name="Cui Y."/>
            <person name="Guo X."/>
            <person name="Zheng S."/>
            <person name="Wang B."/>
            <person name="Yu K."/>
            <person name="Liang Q."/>
            <person name="Yang W."/>
            <person name="Lou X."/>
            <person name="Chen J."/>
            <person name="Feng M."/>
            <person name="Jian J."/>
            <person name="Zhang X."/>
            <person name="Luo G."/>
            <person name="Jiang Y."/>
            <person name="Liu J."/>
            <person name="Wang Z."/>
            <person name="Sha Y."/>
            <person name="Zhang B."/>
            <person name="Wu H."/>
            <person name="Tang D."/>
            <person name="Shen Q."/>
            <person name="Xue P."/>
            <person name="Zou S."/>
            <person name="Wang X."/>
            <person name="Liu X."/>
            <person name="Wang F."/>
            <person name="Yang Y."/>
            <person name="An X."/>
            <person name="Dong Z."/>
            <person name="Zhang K."/>
            <person name="Zhang X."/>
            <person name="Luo M.C."/>
            <person name="Dvorak J."/>
            <person name="Tong Y."/>
            <person name="Wang J."/>
            <person name="Yang H."/>
            <person name="Li Z."/>
            <person name="Wang D."/>
            <person name="Zhang A."/>
            <person name="Wang J."/>
        </authorList>
    </citation>
    <scope>NUCLEOTIDE SEQUENCE</scope>
    <source>
        <strain evidence="3">cv. G1812</strain>
    </source>
</reference>
<dbReference type="Proteomes" id="UP000015106">
    <property type="component" value="Chromosome 3"/>
</dbReference>
<reference evidence="2" key="2">
    <citation type="submission" date="2018-03" db="EMBL/GenBank/DDBJ databases">
        <title>The Triticum urartu genome reveals the dynamic nature of wheat genome evolution.</title>
        <authorList>
            <person name="Ling H."/>
            <person name="Ma B."/>
            <person name="Shi X."/>
            <person name="Liu H."/>
            <person name="Dong L."/>
            <person name="Sun H."/>
            <person name="Cao Y."/>
            <person name="Gao Q."/>
            <person name="Zheng S."/>
            <person name="Li Y."/>
            <person name="Yu Y."/>
            <person name="Du H."/>
            <person name="Qi M."/>
            <person name="Li Y."/>
            <person name="Yu H."/>
            <person name="Cui Y."/>
            <person name="Wang N."/>
            <person name="Chen C."/>
            <person name="Wu H."/>
            <person name="Zhao Y."/>
            <person name="Zhang J."/>
            <person name="Li Y."/>
            <person name="Zhou W."/>
            <person name="Zhang B."/>
            <person name="Hu W."/>
            <person name="Eijk M."/>
            <person name="Tang J."/>
            <person name="Witsenboer H."/>
            <person name="Zhao S."/>
            <person name="Li Z."/>
            <person name="Zhang A."/>
            <person name="Wang D."/>
            <person name="Liang C."/>
        </authorList>
    </citation>
    <scope>NUCLEOTIDE SEQUENCE [LARGE SCALE GENOMIC DNA]</scope>
    <source>
        <strain evidence="2">cv. G1812</strain>
    </source>
</reference>
<accession>A0A8R7PV14</accession>
<keyword evidence="1" id="KW-0812">Transmembrane</keyword>
<keyword evidence="3" id="KW-1185">Reference proteome</keyword>
<evidence type="ECO:0000313" key="2">
    <source>
        <dbReference type="EnsemblPlants" id="TuG1812G0300003386.01.T01.cds311198"/>
    </source>
</evidence>
<keyword evidence="1" id="KW-1133">Transmembrane helix</keyword>
<feature type="transmembrane region" description="Helical" evidence="1">
    <location>
        <begin position="53"/>
        <end position="76"/>
    </location>
</feature>
<keyword evidence="1" id="KW-0472">Membrane</keyword>
<name>A0A8R7PV14_TRIUA</name>
<dbReference type="EnsemblPlants" id="TuG1812G0300003386.01.T01">
    <property type="protein sequence ID" value="TuG1812G0300003386.01.T01.cds311198"/>
    <property type="gene ID" value="TuG1812G0300003386.01"/>
</dbReference>
<protein>
    <submittedName>
        <fullName evidence="2">Uncharacterized protein</fullName>
    </submittedName>
</protein>
<proteinExistence type="predicted"/>
<feature type="transmembrane region" description="Helical" evidence="1">
    <location>
        <begin position="16"/>
        <end position="33"/>
    </location>
</feature>